<feature type="compositionally biased region" description="Basic and acidic residues" evidence="2">
    <location>
        <begin position="272"/>
        <end position="289"/>
    </location>
</feature>
<dbReference type="AlphaFoldDB" id="A0A8T0HUR6"/>
<dbReference type="Pfam" id="PF03134">
    <property type="entry name" value="TB2_DP1_HVA22"/>
    <property type="match status" value="1"/>
</dbReference>
<feature type="region of interest" description="Disordered" evidence="2">
    <location>
        <begin position="215"/>
        <end position="318"/>
    </location>
</feature>
<dbReference type="PANTHER" id="PTHR12300">
    <property type="entry name" value="HVA22-LIKE PROTEINS"/>
    <property type="match status" value="1"/>
</dbReference>
<sequence length="341" mass="38393">MMGSFITRAVILILGYVYPAYECFKVVERNRSDFEQLRFWCQYWIIIAAFTVFERLGDVLVSWVPMYSEAKLAFIIYLWYPKTQGTTYVYSTFLRHYVVKHEAEIDRQLNELTTRARDLAYFWWQRSSVYIQARFYEVLSYVASQSNRAQQGSVARQGPRLNAQDPPRGPPRDTLQGGSLTHPPPPPAGGFSGSALVGAGYPSVNVDGLYSPAAPQQSPAFYPPPAGQAGQRVNPAAPHSTGSNHRYRETGTNAGSETLLSGDSDSDSDYDVIEHSAENLPEGRLESRSESSSQQANPSVGEQEVPPRVYNTRNRLRSSDSRNWAEWFYSWVRSTSSEKVD</sequence>
<accession>A0A8T0HUR6</accession>
<comment type="subcellular location">
    <subcellularLocation>
        <location evidence="1">Membrane</location>
        <topology evidence="1">Multi-pass membrane protein</topology>
    </subcellularLocation>
</comment>
<name>A0A8T0HUR6_CERPU</name>
<evidence type="ECO:0000256" key="2">
    <source>
        <dbReference type="SAM" id="MobiDB-lite"/>
    </source>
</evidence>
<keyword evidence="4" id="KW-1185">Reference proteome</keyword>
<dbReference type="GO" id="GO:0016020">
    <property type="term" value="C:membrane"/>
    <property type="evidence" value="ECO:0007669"/>
    <property type="project" value="UniProtKB-SubCell"/>
</dbReference>
<organism evidence="3 4">
    <name type="scientific">Ceratodon purpureus</name>
    <name type="common">Fire moss</name>
    <name type="synonym">Dicranum purpureum</name>
    <dbReference type="NCBI Taxonomy" id="3225"/>
    <lineage>
        <taxon>Eukaryota</taxon>
        <taxon>Viridiplantae</taxon>
        <taxon>Streptophyta</taxon>
        <taxon>Embryophyta</taxon>
        <taxon>Bryophyta</taxon>
        <taxon>Bryophytina</taxon>
        <taxon>Bryopsida</taxon>
        <taxon>Dicranidae</taxon>
        <taxon>Pseudoditrichales</taxon>
        <taxon>Ditrichaceae</taxon>
        <taxon>Ceratodon</taxon>
    </lineage>
</organism>
<evidence type="ECO:0000313" key="4">
    <source>
        <dbReference type="Proteomes" id="UP000822688"/>
    </source>
</evidence>
<evidence type="ECO:0000313" key="3">
    <source>
        <dbReference type="EMBL" id="KAG0574770.1"/>
    </source>
</evidence>
<comment type="caution">
    <text evidence="3">The sequence shown here is derived from an EMBL/GenBank/DDBJ whole genome shotgun (WGS) entry which is preliminary data.</text>
</comment>
<dbReference type="InterPro" id="IPR004345">
    <property type="entry name" value="TB2_DP1_HVA22"/>
</dbReference>
<dbReference type="Proteomes" id="UP000822688">
    <property type="component" value="Chromosome V"/>
</dbReference>
<proteinExistence type="inferred from homology"/>
<gene>
    <name evidence="3" type="ORF">KC19_VG289600</name>
</gene>
<dbReference type="EMBL" id="CM026426">
    <property type="protein sequence ID" value="KAG0574770.1"/>
    <property type="molecule type" value="Genomic_DNA"/>
</dbReference>
<feature type="region of interest" description="Disordered" evidence="2">
    <location>
        <begin position="149"/>
        <end position="194"/>
    </location>
</feature>
<comment type="similarity">
    <text evidence="1">Belongs to the DP1 family.</text>
</comment>
<dbReference type="PANTHER" id="PTHR12300:SF117">
    <property type="entry name" value="LP05237P-RELATED"/>
    <property type="match status" value="1"/>
</dbReference>
<feature type="compositionally biased region" description="Polar residues" evidence="2">
    <location>
        <begin position="240"/>
        <end position="259"/>
    </location>
</feature>
<reference evidence="3" key="1">
    <citation type="submission" date="2020-06" db="EMBL/GenBank/DDBJ databases">
        <title>WGS assembly of Ceratodon purpureus strain R40.</title>
        <authorList>
            <person name="Carey S.B."/>
            <person name="Jenkins J."/>
            <person name="Shu S."/>
            <person name="Lovell J.T."/>
            <person name="Sreedasyam A."/>
            <person name="Maumus F."/>
            <person name="Tiley G.P."/>
            <person name="Fernandez-Pozo N."/>
            <person name="Barry K."/>
            <person name="Chen C."/>
            <person name="Wang M."/>
            <person name="Lipzen A."/>
            <person name="Daum C."/>
            <person name="Saski C.A."/>
            <person name="Payton A.C."/>
            <person name="Mcbreen J.C."/>
            <person name="Conrad R.E."/>
            <person name="Kollar L.M."/>
            <person name="Olsson S."/>
            <person name="Huttunen S."/>
            <person name="Landis J.B."/>
            <person name="Wickett N.J."/>
            <person name="Johnson M.G."/>
            <person name="Rensing S.A."/>
            <person name="Grimwood J."/>
            <person name="Schmutz J."/>
            <person name="Mcdaniel S.F."/>
        </authorList>
    </citation>
    <scope>NUCLEOTIDE SEQUENCE</scope>
    <source>
        <strain evidence="3">R40</strain>
    </source>
</reference>
<evidence type="ECO:0000256" key="1">
    <source>
        <dbReference type="RuleBase" id="RU362006"/>
    </source>
</evidence>
<protein>
    <recommendedName>
        <fullName evidence="1">HVA22-like protein</fullName>
    </recommendedName>
</protein>